<protein>
    <recommendedName>
        <fullName evidence="1">CBM20 domain-containing protein</fullName>
    </recommendedName>
</protein>
<dbReference type="InterPro" id="IPR013784">
    <property type="entry name" value="Carb-bd-like_fold"/>
</dbReference>
<organism evidence="2 3">
    <name type="scientific">Prototheca wickerhamii</name>
    <dbReference type="NCBI Taxonomy" id="3111"/>
    <lineage>
        <taxon>Eukaryota</taxon>
        <taxon>Viridiplantae</taxon>
        <taxon>Chlorophyta</taxon>
        <taxon>core chlorophytes</taxon>
        <taxon>Trebouxiophyceae</taxon>
        <taxon>Chlorellales</taxon>
        <taxon>Chlorellaceae</taxon>
        <taxon>Prototheca</taxon>
    </lineage>
</organism>
<keyword evidence="3" id="KW-1185">Reference proteome</keyword>
<evidence type="ECO:0000313" key="2">
    <source>
        <dbReference type="EMBL" id="KAK2078465.1"/>
    </source>
</evidence>
<comment type="caution">
    <text evidence="2">The sequence shown here is derived from an EMBL/GenBank/DDBJ whole genome shotgun (WGS) entry which is preliminary data.</text>
</comment>
<proteinExistence type="predicted"/>
<accession>A0AAD9MKP7</accession>
<dbReference type="EMBL" id="JASFZW010000004">
    <property type="protein sequence ID" value="KAK2078465.1"/>
    <property type="molecule type" value="Genomic_DNA"/>
</dbReference>
<gene>
    <name evidence="2" type="ORF">QBZ16_003305</name>
</gene>
<dbReference type="InterPro" id="IPR002044">
    <property type="entry name" value="CBM20"/>
</dbReference>
<dbReference type="AlphaFoldDB" id="A0AAD9MKP7"/>
<sequence length="170" mass="18648">MEWQDGHVWVARCQWPEDGSTRLEFKYIVQNPDRSAAQWQPGANREVLLDLTQDVALVQVQDEWSTGKQIVRLLTLACADAPAPTALAVKARRPKGSLGVIGKELDVAFQRLESAVDAGERAQEGTADAALQADVDVARAFQLTLAMMQAEEAVTTLQPRPASRAKKAQR</sequence>
<dbReference type="Proteomes" id="UP001255856">
    <property type="component" value="Unassembled WGS sequence"/>
</dbReference>
<evidence type="ECO:0000259" key="1">
    <source>
        <dbReference type="PROSITE" id="PS51166"/>
    </source>
</evidence>
<feature type="domain" description="CBM20" evidence="1">
    <location>
        <begin position="1"/>
        <end position="66"/>
    </location>
</feature>
<dbReference type="GO" id="GO:2001070">
    <property type="term" value="F:starch binding"/>
    <property type="evidence" value="ECO:0007669"/>
    <property type="project" value="InterPro"/>
</dbReference>
<dbReference type="Gene3D" id="2.60.40.10">
    <property type="entry name" value="Immunoglobulins"/>
    <property type="match status" value="1"/>
</dbReference>
<dbReference type="PROSITE" id="PS51166">
    <property type="entry name" value="CBM20"/>
    <property type="match status" value="1"/>
</dbReference>
<name>A0AAD9MKP7_PROWI</name>
<evidence type="ECO:0000313" key="3">
    <source>
        <dbReference type="Proteomes" id="UP001255856"/>
    </source>
</evidence>
<dbReference type="SUPFAM" id="SSF49452">
    <property type="entry name" value="Starch-binding domain-like"/>
    <property type="match status" value="1"/>
</dbReference>
<reference evidence="2" key="1">
    <citation type="submission" date="2021-01" db="EMBL/GenBank/DDBJ databases">
        <authorList>
            <person name="Eckstrom K.M.E."/>
        </authorList>
    </citation>
    <scope>NUCLEOTIDE SEQUENCE</scope>
    <source>
        <strain evidence="2">UVCC 0001</strain>
    </source>
</reference>
<dbReference type="InterPro" id="IPR013783">
    <property type="entry name" value="Ig-like_fold"/>
</dbReference>